<evidence type="ECO:0000256" key="3">
    <source>
        <dbReference type="ARBA" id="ARBA00022741"/>
    </source>
</evidence>
<feature type="compositionally biased region" description="Acidic residues" evidence="12">
    <location>
        <begin position="1"/>
        <end position="15"/>
    </location>
</feature>
<feature type="region of interest" description="Disordered" evidence="12">
    <location>
        <begin position="1"/>
        <end position="23"/>
    </location>
</feature>
<keyword evidence="15" id="KW-1185">Reference proteome</keyword>
<dbReference type="Gene3D" id="3.40.50.410">
    <property type="entry name" value="von Willebrand factor, type A domain"/>
    <property type="match status" value="1"/>
</dbReference>
<dbReference type="NCBIfam" id="TIGR00578">
    <property type="entry name" value="ku70"/>
    <property type="match status" value="1"/>
</dbReference>
<evidence type="ECO:0000256" key="12">
    <source>
        <dbReference type="SAM" id="MobiDB-lite"/>
    </source>
</evidence>
<dbReference type="Proteomes" id="UP000039865">
    <property type="component" value="Unassembled WGS sequence"/>
</dbReference>
<sequence length="796" mass="90401">MDFEDLFEDNQEGGEEGGAPSNDMFMFGMNEKEVEEMKQNRDSVVFLVDCHRSMHERNPHNGEGQESNVQQILSACLSFMKTKIITSDNDKIGIVLYGCKLSNNSMNFNNIYVFQKLDGPDALSIKTLENKMVDFTKTYGFVPKESHTPLFEALWICHQEFKQVEKQSYNKRIFLFTNEDNPDTQGDREMAQQRASDLSSLGVDIELFPMPKPTHQKPVFDVKKFFANIIQFDEEEQFSETLGIQGTQSRISELMKRIRMKEFRKRTQGKCLFNLTPKAQIALSFFTTVMPTKKPGASKVNAANNKQLKSTTRYICQETGTVLYKNQISSHFPVGGEKVHITPEDVKQIKYFDNVGMKLMGFKPRSALKVFHNIKHSYFIYPDEKRISGSSQVMDALITEMIDEDKIAIVRFIPRDNSVVRFCALIPQAERVDEDDGFQTPPGFQLIFLPYADDIRDINSIFEAAGYNEEDPEDKSIFDQLTNEEKQAAKLMVKNMYIDFNSRNFENPSLQQFYAGLQALALNEQNPEPVEDLLQPDYEGMKRFDPVIDRFKDVFFDGEDEDPQCSQGAARGRGRGGARGARGGGRGAGASTRGGRGSNVNSQASQAQSQPVKGRGRGGAKIQQVKEESDSDEKELPSQAAVKVNQSKKRKEPPQKIAKKSNKRKKLDESEEEADDDASDLDDFIVDDSEEESKSKKPSNRRSAVKKENNQSQSQRADNSKSPSKKQQPKKSQKSAQKLDPLDQKFMEIIREGKLKSCNNAELKEFLTVKNLPNKGNKNFMMELVEEYFENNFNIS</sequence>
<dbReference type="Pfam" id="PF03731">
    <property type="entry name" value="Ku_N"/>
    <property type="match status" value="1"/>
</dbReference>
<dbReference type="CDD" id="cd01458">
    <property type="entry name" value="vWA_ku"/>
    <property type="match status" value="1"/>
</dbReference>
<dbReference type="GO" id="GO:0006310">
    <property type="term" value="P:DNA recombination"/>
    <property type="evidence" value="ECO:0007669"/>
    <property type="project" value="UniProtKB-KW"/>
</dbReference>
<dbReference type="CDD" id="cd00788">
    <property type="entry name" value="KU70"/>
    <property type="match status" value="1"/>
</dbReference>
<dbReference type="Gene3D" id="4.10.970.10">
    <property type="entry name" value="Ku70, bridge and pillars"/>
    <property type="match status" value="1"/>
</dbReference>
<dbReference type="AlphaFoldDB" id="A0A078AP83"/>
<keyword evidence="6 14" id="KW-0347">Helicase</keyword>
<dbReference type="SUPFAM" id="SSF53300">
    <property type="entry name" value="vWA-like"/>
    <property type="match status" value="1"/>
</dbReference>
<dbReference type="Pfam" id="PF02735">
    <property type="entry name" value="Ku"/>
    <property type="match status" value="1"/>
</dbReference>
<dbReference type="InterPro" id="IPR005161">
    <property type="entry name" value="Ku_N"/>
</dbReference>
<dbReference type="PANTHER" id="PTHR12604">
    <property type="entry name" value="KU AUTOANTIGEN DNA HELICASE"/>
    <property type="match status" value="1"/>
</dbReference>
<evidence type="ECO:0000256" key="10">
    <source>
        <dbReference type="ARBA" id="ARBA00023204"/>
    </source>
</evidence>
<keyword evidence="3" id="KW-0547">Nucleotide-binding</keyword>
<keyword evidence="7" id="KW-0067">ATP-binding</keyword>
<feature type="compositionally biased region" description="Basic residues" evidence="12">
    <location>
        <begin position="723"/>
        <end position="733"/>
    </location>
</feature>
<dbReference type="GO" id="GO:0006303">
    <property type="term" value="P:double-strand break repair via nonhomologous end joining"/>
    <property type="evidence" value="ECO:0007669"/>
    <property type="project" value="InterPro"/>
</dbReference>
<keyword evidence="11" id="KW-0539">Nucleus</keyword>
<evidence type="ECO:0000256" key="2">
    <source>
        <dbReference type="ARBA" id="ARBA00005240"/>
    </source>
</evidence>
<accession>A0A078AP83</accession>
<dbReference type="InterPro" id="IPR036465">
    <property type="entry name" value="vWFA_dom_sf"/>
</dbReference>
<comment type="similarity">
    <text evidence="2">Belongs to the ku70 family.</text>
</comment>
<dbReference type="InterPro" id="IPR016194">
    <property type="entry name" value="SPOC-like_C_dom_sf"/>
</dbReference>
<dbReference type="InParanoid" id="A0A078AP83"/>
<name>A0A078AP83_STYLE</name>
<evidence type="ECO:0000313" key="14">
    <source>
        <dbReference type="EMBL" id="CDW84185.1"/>
    </source>
</evidence>
<dbReference type="Gene3D" id="1.10.1600.10">
    <property type="match status" value="1"/>
</dbReference>
<dbReference type="PANTHER" id="PTHR12604:SF2">
    <property type="entry name" value="X-RAY REPAIR CROSS-COMPLEMENTING PROTEIN 6"/>
    <property type="match status" value="1"/>
</dbReference>
<dbReference type="SMART" id="SM00559">
    <property type="entry name" value="Ku78"/>
    <property type="match status" value="1"/>
</dbReference>
<evidence type="ECO:0000256" key="4">
    <source>
        <dbReference type="ARBA" id="ARBA00022763"/>
    </source>
</evidence>
<gene>
    <name evidence="14" type="primary">Contig14826.g15794</name>
    <name evidence="14" type="ORF">STYLEM_13242</name>
</gene>
<evidence type="ECO:0000256" key="11">
    <source>
        <dbReference type="ARBA" id="ARBA00023242"/>
    </source>
</evidence>
<dbReference type="OMA" id="YKLECQI"/>
<evidence type="ECO:0000256" key="6">
    <source>
        <dbReference type="ARBA" id="ARBA00022806"/>
    </source>
</evidence>
<dbReference type="SUPFAM" id="SSF100939">
    <property type="entry name" value="SPOC domain-like"/>
    <property type="match status" value="1"/>
</dbReference>
<reference evidence="14 15" key="1">
    <citation type="submission" date="2014-06" db="EMBL/GenBank/DDBJ databases">
        <authorList>
            <person name="Swart Estienne"/>
        </authorList>
    </citation>
    <scope>NUCLEOTIDE SEQUENCE [LARGE SCALE GENOMIC DNA]</scope>
    <source>
        <strain evidence="14 15">130c</strain>
    </source>
</reference>
<feature type="region of interest" description="Disordered" evidence="12">
    <location>
        <begin position="558"/>
        <end position="743"/>
    </location>
</feature>
<dbReference type="GO" id="GO:0003684">
    <property type="term" value="F:damaged DNA binding"/>
    <property type="evidence" value="ECO:0007669"/>
    <property type="project" value="InterPro"/>
</dbReference>
<dbReference type="GO" id="GO:0016787">
    <property type="term" value="F:hydrolase activity"/>
    <property type="evidence" value="ECO:0007669"/>
    <property type="project" value="UniProtKB-KW"/>
</dbReference>
<evidence type="ECO:0000256" key="1">
    <source>
        <dbReference type="ARBA" id="ARBA00004123"/>
    </source>
</evidence>
<dbReference type="GO" id="GO:0005524">
    <property type="term" value="F:ATP binding"/>
    <property type="evidence" value="ECO:0007669"/>
    <property type="project" value="UniProtKB-KW"/>
</dbReference>
<evidence type="ECO:0000256" key="9">
    <source>
        <dbReference type="ARBA" id="ARBA00023172"/>
    </source>
</evidence>
<dbReference type="InterPro" id="IPR006164">
    <property type="entry name" value="DNA_bd_Ku70/Ku80"/>
</dbReference>
<feature type="compositionally biased region" description="Acidic residues" evidence="12">
    <location>
        <begin position="669"/>
        <end position="691"/>
    </location>
</feature>
<feature type="compositionally biased region" description="Basic residues" evidence="12">
    <location>
        <begin position="646"/>
        <end position="665"/>
    </location>
</feature>
<dbReference type="OrthoDB" id="3249161at2759"/>
<dbReference type="GO" id="GO:0003678">
    <property type="term" value="F:DNA helicase activity"/>
    <property type="evidence" value="ECO:0007669"/>
    <property type="project" value="InterPro"/>
</dbReference>
<dbReference type="InterPro" id="IPR047087">
    <property type="entry name" value="KU70_core_dom"/>
</dbReference>
<evidence type="ECO:0000256" key="8">
    <source>
        <dbReference type="ARBA" id="ARBA00023125"/>
    </source>
</evidence>
<dbReference type="GO" id="GO:0000723">
    <property type="term" value="P:telomere maintenance"/>
    <property type="evidence" value="ECO:0007669"/>
    <property type="project" value="InterPro"/>
</dbReference>
<dbReference type="GO" id="GO:0003690">
    <property type="term" value="F:double-stranded DNA binding"/>
    <property type="evidence" value="ECO:0007669"/>
    <property type="project" value="TreeGrafter"/>
</dbReference>
<keyword evidence="5" id="KW-0378">Hydrolase</keyword>
<feature type="compositionally biased region" description="Gly residues" evidence="12">
    <location>
        <begin position="575"/>
        <end position="597"/>
    </location>
</feature>
<evidence type="ECO:0000256" key="7">
    <source>
        <dbReference type="ARBA" id="ARBA00022840"/>
    </source>
</evidence>
<feature type="domain" description="Ku" evidence="13">
    <location>
        <begin position="320"/>
        <end position="466"/>
    </location>
</feature>
<dbReference type="InterPro" id="IPR005160">
    <property type="entry name" value="Ku_C"/>
</dbReference>
<keyword evidence="4" id="KW-0227">DNA damage</keyword>
<organism evidence="14 15">
    <name type="scientific">Stylonychia lemnae</name>
    <name type="common">Ciliate</name>
    <dbReference type="NCBI Taxonomy" id="5949"/>
    <lineage>
        <taxon>Eukaryota</taxon>
        <taxon>Sar</taxon>
        <taxon>Alveolata</taxon>
        <taxon>Ciliophora</taxon>
        <taxon>Intramacronucleata</taxon>
        <taxon>Spirotrichea</taxon>
        <taxon>Stichotrichia</taxon>
        <taxon>Sporadotrichida</taxon>
        <taxon>Oxytrichidae</taxon>
        <taxon>Stylonychinae</taxon>
        <taxon>Stylonychia</taxon>
    </lineage>
</organism>
<dbReference type="InterPro" id="IPR006165">
    <property type="entry name" value="Ku70"/>
</dbReference>
<dbReference type="Gene3D" id="2.40.290.10">
    <property type="match status" value="1"/>
</dbReference>
<dbReference type="GO" id="GO:0043564">
    <property type="term" value="C:Ku70:Ku80 complex"/>
    <property type="evidence" value="ECO:0007669"/>
    <property type="project" value="InterPro"/>
</dbReference>
<protein>
    <submittedName>
        <fullName evidence="14">Ku p70 dna helicase</fullName>
    </submittedName>
</protein>
<evidence type="ECO:0000256" key="5">
    <source>
        <dbReference type="ARBA" id="ARBA00022801"/>
    </source>
</evidence>
<feature type="compositionally biased region" description="Low complexity" evidence="12">
    <location>
        <begin position="598"/>
        <end position="610"/>
    </location>
</feature>
<dbReference type="FunFam" id="2.40.290.10:FF:000001">
    <property type="entry name" value="X-ray repair cross complementing 6"/>
    <property type="match status" value="1"/>
</dbReference>
<dbReference type="InterPro" id="IPR027388">
    <property type="entry name" value="Ku70_bridge/pillars_dom_sf"/>
</dbReference>
<evidence type="ECO:0000259" key="13">
    <source>
        <dbReference type="SMART" id="SM00559"/>
    </source>
</evidence>
<comment type="subcellular location">
    <subcellularLocation>
        <location evidence="1">Nucleus</location>
    </subcellularLocation>
</comment>
<evidence type="ECO:0000313" key="15">
    <source>
        <dbReference type="Proteomes" id="UP000039865"/>
    </source>
</evidence>
<dbReference type="Pfam" id="PF03730">
    <property type="entry name" value="Ku_C"/>
    <property type="match status" value="1"/>
</dbReference>
<dbReference type="EMBL" id="CCKQ01012553">
    <property type="protein sequence ID" value="CDW84185.1"/>
    <property type="molecule type" value="Genomic_DNA"/>
</dbReference>
<proteinExistence type="inferred from homology"/>
<keyword evidence="9" id="KW-0233">DNA recombination</keyword>
<dbReference type="GO" id="GO:0042162">
    <property type="term" value="F:telomeric DNA binding"/>
    <property type="evidence" value="ECO:0007669"/>
    <property type="project" value="InterPro"/>
</dbReference>
<keyword evidence="8" id="KW-0238">DNA-binding</keyword>
<keyword evidence="10" id="KW-0234">DNA repair</keyword>